<protein>
    <submittedName>
        <fullName evidence="2">Uncharacterized protein</fullName>
    </submittedName>
</protein>
<accession>A0ABR1J610</accession>
<feature type="compositionally biased region" description="Polar residues" evidence="1">
    <location>
        <begin position="162"/>
        <end position="173"/>
    </location>
</feature>
<feature type="compositionally biased region" description="Polar residues" evidence="1">
    <location>
        <begin position="324"/>
        <end position="339"/>
    </location>
</feature>
<feature type="region of interest" description="Disordered" evidence="1">
    <location>
        <begin position="141"/>
        <end position="173"/>
    </location>
</feature>
<feature type="compositionally biased region" description="Basic and acidic residues" evidence="1">
    <location>
        <begin position="27"/>
        <end position="38"/>
    </location>
</feature>
<evidence type="ECO:0000313" key="3">
    <source>
        <dbReference type="Proteomes" id="UP001498398"/>
    </source>
</evidence>
<feature type="region of interest" description="Disordered" evidence="1">
    <location>
        <begin position="511"/>
        <end position="560"/>
    </location>
</feature>
<name>A0ABR1J610_9AGAR</name>
<keyword evidence="3" id="KW-1185">Reference proteome</keyword>
<evidence type="ECO:0000313" key="2">
    <source>
        <dbReference type="EMBL" id="KAK7451244.1"/>
    </source>
</evidence>
<dbReference type="EMBL" id="JBANRG010000031">
    <property type="protein sequence ID" value="KAK7451244.1"/>
    <property type="molecule type" value="Genomic_DNA"/>
</dbReference>
<feature type="compositionally biased region" description="Basic residues" evidence="1">
    <location>
        <begin position="526"/>
        <end position="543"/>
    </location>
</feature>
<feature type="compositionally biased region" description="Low complexity" evidence="1">
    <location>
        <begin position="657"/>
        <end position="670"/>
    </location>
</feature>
<feature type="compositionally biased region" description="Low complexity" evidence="1">
    <location>
        <begin position="453"/>
        <end position="464"/>
    </location>
</feature>
<sequence length="698" mass="75013">MAEAEQLSIDNSSADAFSLTRPFETSTARDARSRDSYTTHRRSTHSSVPQIVTTSLAPPVQEFGPPSAATVRPPSGLLGLHTTNPDPDVEAEYVNIPADISGTVSGYRYAKMDRPPDMQVRKKKGFIGGFVKGLGRIPKAVLRGNGSAPRDPPQNRRAFGGTDTSGTLPRYVSNPTTPAYTLVPPVAVGELSSVAASPPPEANLPPSLVPGGGVQRHRSRRSANPSFQLTSPSTAGTPPFPQPDLSGSVSPERQATRENVETLPATSPHPTRIEVDESQPHISMSPRSRPSAHPVPLQEVSHITGTSLLANPQPTSDYRRMSMTHHTSPASTMSYEPSFSTELNGPQRFFHTLLAMPWISSGRITVDYHPGLSRGGWGWKRIAVGIDKDGTAFIDSGRHEEKRRGKAPGMMYKPVPKPSMPWYSGLHSSAPGGKANITRWVNNVQRDTVDLLSSGGSNSVVRSSMATGTRRSSAAQSPAREKKRRSFSSGQKLYFAPNQFTFLDTSPKMAARAMRKIQRDAAHASAKGKKPSRHSSRTHHRSRRDGSYHGRSPSHPEMMPLYPHGYVPAMPYQPLPPPPPPTTAPFYVLQTQASQQFNPAPNMGNMSDQHLNNSPGGSVGAIPLLSPVFMQVVPTANVPGDTSPPGLAGRGAGGGQAYAYPRYPAPGYSGQLQGSPDNIATPYGDTSNTPGPSHHQER</sequence>
<proteinExistence type="predicted"/>
<organism evidence="2 3">
    <name type="scientific">Marasmiellus scandens</name>
    <dbReference type="NCBI Taxonomy" id="2682957"/>
    <lineage>
        <taxon>Eukaryota</taxon>
        <taxon>Fungi</taxon>
        <taxon>Dikarya</taxon>
        <taxon>Basidiomycota</taxon>
        <taxon>Agaricomycotina</taxon>
        <taxon>Agaricomycetes</taxon>
        <taxon>Agaricomycetidae</taxon>
        <taxon>Agaricales</taxon>
        <taxon>Marasmiineae</taxon>
        <taxon>Omphalotaceae</taxon>
        <taxon>Marasmiellus</taxon>
    </lineage>
</organism>
<gene>
    <name evidence="2" type="ORF">VKT23_012582</name>
</gene>
<feature type="compositionally biased region" description="Polar residues" evidence="1">
    <location>
        <begin position="465"/>
        <end position="476"/>
    </location>
</feature>
<feature type="region of interest" description="Disordered" evidence="1">
    <location>
        <begin position="1"/>
        <end position="73"/>
    </location>
</feature>
<evidence type="ECO:0000256" key="1">
    <source>
        <dbReference type="SAM" id="MobiDB-lite"/>
    </source>
</evidence>
<feature type="compositionally biased region" description="Polar residues" evidence="1">
    <location>
        <begin position="222"/>
        <end position="236"/>
    </location>
</feature>
<comment type="caution">
    <text evidence="2">The sequence shown here is derived from an EMBL/GenBank/DDBJ whole genome shotgun (WGS) entry which is preliminary data.</text>
</comment>
<feature type="region of interest" description="Disordered" evidence="1">
    <location>
        <begin position="451"/>
        <end position="490"/>
    </location>
</feature>
<dbReference type="Proteomes" id="UP001498398">
    <property type="component" value="Unassembled WGS sequence"/>
</dbReference>
<feature type="region of interest" description="Disordered" evidence="1">
    <location>
        <begin position="194"/>
        <end position="339"/>
    </location>
</feature>
<feature type="compositionally biased region" description="Polar residues" evidence="1">
    <location>
        <begin position="301"/>
        <end position="316"/>
    </location>
</feature>
<feature type="compositionally biased region" description="Polar residues" evidence="1">
    <location>
        <begin position="671"/>
        <end position="691"/>
    </location>
</feature>
<reference evidence="2 3" key="1">
    <citation type="submission" date="2024-01" db="EMBL/GenBank/DDBJ databases">
        <title>A draft genome for the cacao thread blight pathogen Marasmiellus scandens.</title>
        <authorList>
            <person name="Baruah I.K."/>
            <person name="Leung J."/>
            <person name="Bukari Y."/>
            <person name="Amoako-Attah I."/>
            <person name="Meinhardt L.W."/>
            <person name="Bailey B.A."/>
            <person name="Cohen S.P."/>
        </authorList>
    </citation>
    <scope>NUCLEOTIDE SEQUENCE [LARGE SCALE GENOMIC DNA]</scope>
    <source>
        <strain evidence="2 3">GH-19</strain>
    </source>
</reference>
<feature type="region of interest" description="Disordered" evidence="1">
    <location>
        <begin position="640"/>
        <end position="698"/>
    </location>
</feature>